<name>A0A0S2KLS3_9BACT</name>
<organism evidence="1 2">
    <name type="scientific">Hoylesella enoeca</name>
    <dbReference type="NCBI Taxonomy" id="76123"/>
    <lineage>
        <taxon>Bacteria</taxon>
        <taxon>Pseudomonadati</taxon>
        <taxon>Bacteroidota</taxon>
        <taxon>Bacteroidia</taxon>
        <taxon>Bacteroidales</taxon>
        <taxon>Prevotellaceae</taxon>
        <taxon>Hoylesella</taxon>
    </lineage>
</organism>
<dbReference type="AlphaFoldDB" id="A0A0S2KLS3"/>
<dbReference type="InterPro" id="IPR036514">
    <property type="entry name" value="SGNH_hydro_sf"/>
</dbReference>
<gene>
    <name evidence="1" type="ORF">AS203_09265</name>
</gene>
<dbReference type="Gene3D" id="3.40.50.1110">
    <property type="entry name" value="SGNH hydrolase"/>
    <property type="match status" value="1"/>
</dbReference>
<dbReference type="eggNOG" id="COG2755">
    <property type="taxonomic scope" value="Bacteria"/>
</dbReference>
<evidence type="ECO:0000313" key="2">
    <source>
        <dbReference type="Proteomes" id="UP000056252"/>
    </source>
</evidence>
<dbReference type="SUPFAM" id="SSF52266">
    <property type="entry name" value="SGNH hydrolase"/>
    <property type="match status" value="1"/>
</dbReference>
<dbReference type="OrthoDB" id="9810515at2"/>
<dbReference type="KEGG" id="peo:AS203_09265"/>
<dbReference type="Gene3D" id="2.60.120.1360">
    <property type="match status" value="1"/>
</dbReference>
<reference evidence="2" key="1">
    <citation type="submission" date="2015-11" db="EMBL/GenBank/DDBJ databases">
        <authorList>
            <person name="Holder M.E."/>
            <person name="Ajami N.J."/>
            <person name="Petrosino J.F."/>
        </authorList>
    </citation>
    <scope>NUCLEOTIDE SEQUENCE [LARGE SCALE GENOMIC DNA]</scope>
    <source>
        <strain evidence="2">F0113</strain>
    </source>
</reference>
<dbReference type="GO" id="GO:0016788">
    <property type="term" value="F:hydrolase activity, acting on ester bonds"/>
    <property type="evidence" value="ECO:0007669"/>
    <property type="project" value="UniProtKB-ARBA"/>
</dbReference>
<keyword evidence="2" id="KW-1185">Reference proteome</keyword>
<protein>
    <recommendedName>
        <fullName evidence="3">SGNH hydrolase-type esterase domain-containing protein</fullName>
    </recommendedName>
</protein>
<evidence type="ECO:0008006" key="3">
    <source>
        <dbReference type="Google" id="ProtNLM"/>
    </source>
</evidence>
<proteinExistence type="predicted"/>
<evidence type="ECO:0000313" key="1">
    <source>
        <dbReference type="EMBL" id="ALO49254.1"/>
    </source>
</evidence>
<dbReference type="EMBL" id="CP013195">
    <property type="protein sequence ID" value="ALO49254.1"/>
    <property type="molecule type" value="Genomic_DNA"/>
</dbReference>
<dbReference type="Proteomes" id="UP000056252">
    <property type="component" value="Chromosome"/>
</dbReference>
<dbReference type="RefSeq" id="WP_025065422.1">
    <property type="nucleotide sequence ID" value="NZ_CP013195.1"/>
</dbReference>
<accession>A0A0S2KLS3</accession>
<dbReference type="STRING" id="76123.AS203_09265"/>
<sequence>MNQSVRTFALVGLIVSVLLLMHALPSLSIGGTELRKVNLLSDISPYKLDEKDVDVIPRPAPPKPVLTADVHGKRVAFQEIWPKGVTPIVDYSGGSAGGMDHFYRSLTTVGKLNRPVRIAYFGDSFIEGDILTCDLREMFQQKFGGNGVGWIDCALMSGVVRRTVMQKSNGLATYAVMKKPFDRGRQGINERYFVPSKGAVMTAMGTRYKSKSTRWDVARLYLSTSSGLQVTVTGDANKCQLQCVQPLNGVQETVFRHATSSVRYRFDSVGAGTYLFGASLESDRGVILDNLSLRGSNGLTLRNIPINTLKDFARLRPYDLIIVGFGLNVAVQGNPNSVMKQYARNMGRAIGHLREAFPQASILIMSVSDRDGRSADGIRTLKEVEHLTAFQQQMAAVTKVSFLNLYQAMGGAESMKRLVDKRMANKDYAHLSYGGGAYVARKVFPSFTAGLENYKRRITLERQ</sequence>